<dbReference type="InterPro" id="IPR058997">
    <property type="entry name" value="YycE-like_C"/>
</dbReference>
<dbReference type="AlphaFoldDB" id="A0A855MCG9"/>
<evidence type="ECO:0000313" key="2">
    <source>
        <dbReference type="EMBL" id="MBA0159297.1"/>
    </source>
</evidence>
<evidence type="ECO:0000313" key="4">
    <source>
        <dbReference type="EMBL" id="QPK15821.1"/>
    </source>
</evidence>
<gene>
    <name evidence="4" type="ORF">F131LOC_021445</name>
    <name evidence="3" type="ORF">F131LOC_03288</name>
    <name evidence="2" type="ORF">H0253_10640</name>
</gene>
<dbReference type="InterPro" id="IPR029068">
    <property type="entry name" value="Glyas_Bleomycin-R_OHBP_Dase"/>
</dbReference>
<dbReference type="SUPFAM" id="SSF54593">
    <property type="entry name" value="Glyoxalase/Bleomycin resistance protein/Dihydroxybiphenyl dioxygenase"/>
    <property type="match status" value="1"/>
</dbReference>
<feature type="domain" description="VOC" evidence="1">
    <location>
        <begin position="2"/>
        <end position="126"/>
    </location>
</feature>
<dbReference type="EMBL" id="CP065030">
    <property type="protein sequence ID" value="QPK15821.1"/>
    <property type="molecule type" value="Genomic_DNA"/>
</dbReference>
<dbReference type="Pfam" id="PF22658">
    <property type="entry name" value="YycE-like_N"/>
    <property type="match status" value="1"/>
</dbReference>
<dbReference type="Proteomes" id="UP000584405">
    <property type="component" value="Unassembled WGS sequence"/>
</dbReference>
<organism evidence="3">
    <name type="scientific">Pectobacterium versatile</name>
    <dbReference type="NCBI Taxonomy" id="2488639"/>
    <lineage>
        <taxon>Bacteria</taxon>
        <taxon>Pseudomonadati</taxon>
        <taxon>Pseudomonadota</taxon>
        <taxon>Gammaproteobacteria</taxon>
        <taxon>Enterobacterales</taxon>
        <taxon>Pectobacteriaceae</taxon>
        <taxon>Pectobacterium</taxon>
    </lineage>
</organism>
<dbReference type="GeneID" id="93392434"/>
<dbReference type="EMBL" id="PDVW01000021">
    <property type="protein sequence ID" value="POY48976.1"/>
    <property type="molecule type" value="Genomic_DNA"/>
</dbReference>
<dbReference type="PROSITE" id="PS51819">
    <property type="entry name" value="VOC"/>
    <property type="match status" value="1"/>
</dbReference>
<reference evidence="4 5" key="3">
    <citation type="submission" date="2020-11" db="EMBL/GenBank/DDBJ databases">
        <title>Complete genome sequence of Pectobacterium versatile F131.</title>
        <authorList>
            <person name="Shirshikov F.V."/>
            <person name="Miroshnikov K."/>
            <person name="Toshakov S.V."/>
            <person name="Kabanova A.P."/>
            <person name="Barannik A.P."/>
            <person name="Shneider M."/>
            <person name="Ignatov A.N."/>
            <person name="Miroshnikov K.A."/>
            <person name="Mikhailova Y.V."/>
            <person name="Shelenkov A."/>
            <person name="Yanushevich Y.G."/>
            <person name="Evseev P.V."/>
        </authorList>
    </citation>
    <scope>NUCLEOTIDE SEQUENCE [LARGE SCALE GENOMIC DNA]</scope>
    <source>
        <strain evidence="4 5">F131</strain>
    </source>
</reference>
<evidence type="ECO:0000313" key="5">
    <source>
        <dbReference type="Proteomes" id="UP000237284"/>
    </source>
</evidence>
<evidence type="ECO:0000313" key="3">
    <source>
        <dbReference type="EMBL" id="POY48976.1"/>
    </source>
</evidence>
<sequence>MNFHHLRIARPASNLKLSCEMYCSGLDLKKLGSFSDHEGFSGAMLGRSDLGWHLEFTQCHHHPVSPSPSDEDLLVLYIADKVLWDEACSRMDEAGFARVSSFNPYWGKDGVTFHDHDGYRIVIQNRQWE</sequence>
<proteinExistence type="predicted"/>
<dbReference type="CDD" id="cd06587">
    <property type="entry name" value="VOC"/>
    <property type="match status" value="1"/>
</dbReference>
<dbReference type="RefSeq" id="WP_103972050.1">
    <property type="nucleotide sequence ID" value="NZ_CAKLHZ010000045.1"/>
</dbReference>
<accession>A0A855MCG9</accession>
<reference evidence="3" key="1">
    <citation type="submission" date="2017-12" db="EMBL/GenBank/DDBJ databases">
        <title>First report on the novel genomospecies/subspecies of Pectobacterium carotovorum in Russia.</title>
        <authorList>
            <person name="Shirshikov F.V."/>
            <person name="Miroshnikov K."/>
            <person name="Toshakov S.V."/>
            <person name="Kabanova A.P."/>
            <person name="Barannik A.P."/>
            <person name="Shneider M."/>
            <person name="Ignatov A.N."/>
            <person name="Miroshnikov K.A."/>
        </authorList>
    </citation>
    <scope>NUCLEOTIDE SEQUENCE [LARGE SCALE GENOMIC DNA]</scope>
    <source>
        <strain evidence="3">F131</strain>
    </source>
</reference>
<dbReference type="EMBL" id="JACDRT010000006">
    <property type="protein sequence ID" value="MBA0159297.1"/>
    <property type="molecule type" value="Genomic_DNA"/>
</dbReference>
<name>A0A855MCG9_9GAMM</name>
<reference evidence="2 6" key="2">
    <citation type="submission" date="2020-07" db="EMBL/GenBank/DDBJ databases">
        <title>Updated taxonomy of Pectobacterium genus in the CIRM-CFBP bacterial collection: when new species reveal old endemic population.</title>
        <authorList>
            <person name="Pedron J."/>
            <person name="Barny M.A."/>
            <person name="Portier P."/>
        </authorList>
    </citation>
    <scope>NUCLEOTIDE SEQUENCE [LARGE SCALE GENOMIC DNA]</scope>
    <source>
        <strain evidence="2 6">CFBP5669</strain>
    </source>
</reference>
<dbReference type="Pfam" id="PF22659">
    <property type="entry name" value="YycE-like_C"/>
    <property type="match status" value="1"/>
</dbReference>
<protein>
    <submittedName>
        <fullName evidence="2">VOC family protein</fullName>
    </submittedName>
</protein>
<dbReference type="InterPro" id="IPR037523">
    <property type="entry name" value="VOC_core"/>
</dbReference>
<dbReference type="Gene3D" id="3.10.180.10">
    <property type="entry name" value="2,3-Dihydroxybiphenyl 1,2-Dioxygenase, domain 1"/>
    <property type="match status" value="1"/>
</dbReference>
<evidence type="ECO:0000313" key="6">
    <source>
        <dbReference type="Proteomes" id="UP000584405"/>
    </source>
</evidence>
<dbReference type="InterPro" id="IPR058998">
    <property type="entry name" value="YycE-like_N"/>
</dbReference>
<dbReference type="Proteomes" id="UP000237284">
    <property type="component" value="Chromosome"/>
</dbReference>
<evidence type="ECO:0000259" key="1">
    <source>
        <dbReference type="PROSITE" id="PS51819"/>
    </source>
</evidence>